<evidence type="ECO:0000313" key="8">
    <source>
        <dbReference type="Proteomes" id="UP000596742"/>
    </source>
</evidence>
<name>A0A8B6C0B3_MYTGA</name>
<dbReference type="EMBL" id="UYJE01000935">
    <property type="protein sequence ID" value="VDH97771.1"/>
    <property type="molecule type" value="Genomic_DNA"/>
</dbReference>
<comment type="subcellular location">
    <subcellularLocation>
        <location evidence="1">Membrane</location>
        <topology evidence="1">Multi-pass membrane protein</topology>
    </subcellularLocation>
</comment>
<organism evidence="7 8">
    <name type="scientific">Mytilus galloprovincialis</name>
    <name type="common">Mediterranean mussel</name>
    <dbReference type="NCBI Taxonomy" id="29158"/>
    <lineage>
        <taxon>Eukaryota</taxon>
        <taxon>Metazoa</taxon>
        <taxon>Spiralia</taxon>
        <taxon>Lophotrochozoa</taxon>
        <taxon>Mollusca</taxon>
        <taxon>Bivalvia</taxon>
        <taxon>Autobranchia</taxon>
        <taxon>Pteriomorphia</taxon>
        <taxon>Mytilida</taxon>
        <taxon>Mytiloidea</taxon>
        <taxon>Mytilidae</taxon>
        <taxon>Mytilinae</taxon>
        <taxon>Mytilus</taxon>
    </lineage>
</organism>
<dbReference type="PANTHER" id="PTHR12665">
    <property type="entry name" value="ORMDL PROTEINS"/>
    <property type="match status" value="1"/>
</dbReference>
<comment type="similarity">
    <text evidence="2">Belongs to the ORM family.</text>
</comment>
<feature type="transmembrane region" description="Helical" evidence="6">
    <location>
        <begin position="101"/>
        <end position="119"/>
    </location>
</feature>
<protein>
    <recommendedName>
        <fullName evidence="9">ORM1-like protein</fullName>
    </recommendedName>
</protein>
<feature type="transmembrane region" description="Helical" evidence="6">
    <location>
        <begin position="21"/>
        <end position="40"/>
    </location>
</feature>
<evidence type="ECO:0000256" key="2">
    <source>
        <dbReference type="ARBA" id="ARBA00007649"/>
    </source>
</evidence>
<evidence type="ECO:0000313" key="7">
    <source>
        <dbReference type="EMBL" id="VDH97771.1"/>
    </source>
</evidence>
<keyword evidence="4 6" id="KW-1133">Transmembrane helix</keyword>
<evidence type="ECO:0000256" key="4">
    <source>
        <dbReference type="ARBA" id="ARBA00022989"/>
    </source>
</evidence>
<dbReference type="PIRSF" id="PIRSF018147">
    <property type="entry name" value="ORMDL"/>
    <property type="match status" value="1"/>
</dbReference>
<keyword evidence="8" id="KW-1185">Reference proteome</keyword>
<dbReference type="GO" id="GO:2000303">
    <property type="term" value="P:regulation of ceramide biosynthetic process"/>
    <property type="evidence" value="ECO:0007669"/>
    <property type="project" value="UniProtKB-ARBA"/>
</dbReference>
<keyword evidence="3 6" id="KW-0812">Transmembrane</keyword>
<evidence type="ECO:0000256" key="3">
    <source>
        <dbReference type="ARBA" id="ARBA00022692"/>
    </source>
</evidence>
<dbReference type="AlphaFoldDB" id="A0A8B6C0B3"/>
<gene>
    <name evidence="7" type="ORF">MGAL_10B079325</name>
</gene>
<evidence type="ECO:0000256" key="1">
    <source>
        <dbReference type="ARBA" id="ARBA00004141"/>
    </source>
</evidence>
<dbReference type="InterPro" id="IPR007203">
    <property type="entry name" value="ORMDL"/>
</dbReference>
<dbReference type="Pfam" id="PF04061">
    <property type="entry name" value="ORMDL"/>
    <property type="match status" value="1"/>
</dbReference>
<sequence length="155" mass="17715">MNIGTATSEENPTHVYFGTRGFWITYTIIVLFCHFLLLSMPFFSTALAWTVTCLFHSAFTYIMLHNTKGTPFGTPEQGKARSQTTWEQIDCGQQFTPTRKFLTIVPIVLFFLASFYTKYDTVHFIFNLGALGLGVIPKLPQLHGVRIFGINKWYL</sequence>
<keyword evidence="5 6" id="KW-0472">Membrane</keyword>
<evidence type="ECO:0000256" key="5">
    <source>
        <dbReference type="ARBA" id="ARBA00023136"/>
    </source>
</evidence>
<reference evidence="7" key="1">
    <citation type="submission" date="2018-11" db="EMBL/GenBank/DDBJ databases">
        <authorList>
            <person name="Alioto T."/>
            <person name="Alioto T."/>
        </authorList>
    </citation>
    <scope>NUCLEOTIDE SEQUENCE</scope>
</reference>
<evidence type="ECO:0000256" key="6">
    <source>
        <dbReference type="SAM" id="Phobius"/>
    </source>
</evidence>
<dbReference type="OrthoDB" id="1932233at2759"/>
<evidence type="ECO:0008006" key="9">
    <source>
        <dbReference type="Google" id="ProtNLM"/>
    </source>
</evidence>
<proteinExistence type="inferred from homology"/>
<dbReference type="Proteomes" id="UP000596742">
    <property type="component" value="Unassembled WGS sequence"/>
</dbReference>
<comment type="caution">
    <text evidence="7">The sequence shown here is derived from an EMBL/GenBank/DDBJ whole genome shotgun (WGS) entry which is preliminary data.</text>
</comment>
<feature type="transmembrane region" description="Helical" evidence="6">
    <location>
        <begin position="46"/>
        <end position="64"/>
    </location>
</feature>
<dbReference type="GO" id="GO:0005789">
    <property type="term" value="C:endoplasmic reticulum membrane"/>
    <property type="evidence" value="ECO:0007669"/>
    <property type="project" value="InterPro"/>
</dbReference>
<accession>A0A8B6C0B3</accession>